<dbReference type="AlphaFoldDB" id="A0A0F9AFF1"/>
<dbReference type="EMBL" id="LAZR01042956">
    <property type="protein sequence ID" value="KKL08244.1"/>
    <property type="molecule type" value="Genomic_DNA"/>
</dbReference>
<protein>
    <submittedName>
        <fullName evidence="1">Uncharacterized protein</fullName>
    </submittedName>
</protein>
<name>A0A0F9AFF1_9ZZZZ</name>
<evidence type="ECO:0000313" key="1">
    <source>
        <dbReference type="EMBL" id="KKL08244.1"/>
    </source>
</evidence>
<proteinExistence type="predicted"/>
<comment type="caution">
    <text evidence="1">The sequence shown here is derived from an EMBL/GenBank/DDBJ whole genome shotgun (WGS) entry which is preliminary data.</text>
</comment>
<sequence>MSEVRDTYKYHFRIPSVSAGRYGKRIVVRGFTKNLETREAEHQLTWPDGRINQVGRVTTWEEAKKWEAAASRFLGKEKVR</sequence>
<accession>A0A0F9AFF1</accession>
<gene>
    <name evidence="1" type="ORF">LCGC14_2577790</name>
</gene>
<organism evidence="1">
    <name type="scientific">marine sediment metagenome</name>
    <dbReference type="NCBI Taxonomy" id="412755"/>
    <lineage>
        <taxon>unclassified sequences</taxon>
        <taxon>metagenomes</taxon>
        <taxon>ecological metagenomes</taxon>
    </lineage>
</organism>
<reference evidence="1" key="1">
    <citation type="journal article" date="2015" name="Nature">
        <title>Complex archaea that bridge the gap between prokaryotes and eukaryotes.</title>
        <authorList>
            <person name="Spang A."/>
            <person name="Saw J.H."/>
            <person name="Jorgensen S.L."/>
            <person name="Zaremba-Niedzwiedzka K."/>
            <person name="Martijn J."/>
            <person name="Lind A.E."/>
            <person name="van Eijk R."/>
            <person name="Schleper C."/>
            <person name="Guy L."/>
            <person name="Ettema T.J."/>
        </authorList>
    </citation>
    <scope>NUCLEOTIDE SEQUENCE</scope>
</reference>